<dbReference type="AlphaFoldDB" id="A0A6M1SHV1"/>
<dbReference type="EMBL" id="JAALFG010000006">
    <property type="protein sequence ID" value="NGP19389.1"/>
    <property type="molecule type" value="Genomic_DNA"/>
</dbReference>
<reference evidence="3 4" key="1">
    <citation type="submission" date="2020-02" db="EMBL/GenBank/DDBJ databases">
        <authorList>
            <person name="Khan S.A."/>
            <person name="Jeon C.O."/>
            <person name="Chun B.H."/>
        </authorList>
    </citation>
    <scope>NUCLEOTIDE SEQUENCE [LARGE SCALE GENOMIC DNA]</scope>
    <source>
        <strain evidence="3 4">H239</strain>
    </source>
</reference>
<dbReference type="RefSeq" id="WP_164535641.1">
    <property type="nucleotide sequence ID" value="NZ_JAALFG010000006.1"/>
</dbReference>
<keyword evidence="4" id="KW-1185">Reference proteome</keyword>
<name>A0A6M1SHV1_9HYPH</name>
<dbReference type="InterPro" id="IPR012495">
    <property type="entry name" value="TadE-like_dom"/>
</dbReference>
<accession>A0A6M1SHV1</accession>
<reference evidence="3 4" key="2">
    <citation type="submission" date="2020-03" db="EMBL/GenBank/DDBJ databases">
        <title>Devosia chinhatensis sp. nov., isolated from a hexachlorocyclohexane (HCH) dump site in India.</title>
        <authorList>
            <person name="Kumar M."/>
            <person name="Lal R."/>
        </authorList>
    </citation>
    <scope>NUCLEOTIDE SEQUENCE [LARGE SCALE GENOMIC DNA]</scope>
    <source>
        <strain evidence="3 4">H239</strain>
    </source>
</reference>
<organism evidence="3 4">
    <name type="scientific">Devosia aurantiaca</name>
    <dbReference type="NCBI Taxonomy" id="2714858"/>
    <lineage>
        <taxon>Bacteria</taxon>
        <taxon>Pseudomonadati</taxon>
        <taxon>Pseudomonadota</taxon>
        <taxon>Alphaproteobacteria</taxon>
        <taxon>Hyphomicrobiales</taxon>
        <taxon>Devosiaceae</taxon>
        <taxon>Devosia</taxon>
    </lineage>
</organism>
<keyword evidence="1" id="KW-0472">Membrane</keyword>
<evidence type="ECO:0000256" key="1">
    <source>
        <dbReference type="SAM" id="Phobius"/>
    </source>
</evidence>
<comment type="caution">
    <text evidence="3">The sequence shown here is derived from an EMBL/GenBank/DDBJ whole genome shotgun (WGS) entry which is preliminary data.</text>
</comment>
<sequence length="175" mass="19208">MMRRSKAGQGFWQDGAGAAAVEFALVIPMLLVLVFSTLEAGWMMMQTIMLDRALDQTVRELRVGSFANPTQEKMRQKVCERAMILADCQAHLALELFPITGSTGYPTDEQRCVNRNSTVAPVLRFTQGARTQTMYVRACFVVSPMTPGMGLGLAMPKDSTGAIRIIAKSGFINEP</sequence>
<keyword evidence="1" id="KW-1133">Transmembrane helix</keyword>
<dbReference type="Proteomes" id="UP000474802">
    <property type="component" value="Unassembled WGS sequence"/>
</dbReference>
<evidence type="ECO:0000259" key="2">
    <source>
        <dbReference type="Pfam" id="PF07811"/>
    </source>
</evidence>
<proteinExistence type="predicted"/>
<evidence type="ECO:0000313" key="3">
    <source>
        <dbReference type="EMBL" id="NGP19389.1"/>
    </source>
</evidence>
<keyword evidence="1" id="KW-0812">Transmembrane</keyword>
<feature type="domain" description="TadE-like" evidence="2">
    <location>
        <begin position="17"/>
        <end position="59"/>
    </location>
</feature>
<evidence type="ECO:0000313" key="4">
    <source>
        <dbReference type="Proteomes" id="UP000474802"/>
    </source>
</evidence>
<gene>
    <name evidence="3" type="ORF">G5575_18675</name>
</gene>
<feature type="transmembrane region" description="Helical" evidence="1">
    <location>
        <begin position="20"/>
        <end position="42"/>
    </location>
</feature>
<protein>
    <submittedName>
        <fullName evidence="3">Pilus assembly protein</fullName>
    </submittedName>
</protein>
<dbReference type="Pfam" id="PF07811">
    <property type="entry name" value="TadE"/>
    <property type="match status" value="1"/>
</dbReference>